<reference evidence="3 4" key="1">
    <citation type="submission" date="2020-08" db="EMBL/GenBank/DDBJ databases">
        <title>Genomic Encyclopedia of Type Strains, Phase IV (KMG-IV): sequencing the most valuable type-strain genomes for metagenomic binning, comparative biology and taxonomic classification.</title>
        <authorList>
            <person name="Goeker M."/>
        </authorList>
    </citation>
    <scope>NUCLEOTIDE SEQUENCE [LARGE SCALE GENOMIC DNA]</scope>
    <source>
        <strain evidence="3 4">DSM 102238</strain>
    </source>
</reference>
<feature type="region of interest" description="Disordered" evidence="1">
    <location>
        <begin position="101"/>
        <end position="122"/>
    </location>
</feature>
<gene>
    <name evidence="3" type="ORF">GGR04_003289</name>
</gene>
<feature type="region of interest" description="Disordered" evidence="1">
    <location>
        <begin position="29"/>
        <end position="60"/>
    </location>
</feature>
<dbReference type="RefSeq" id="WP_183200973.1">
    <property type="nucleotide sequence ID" value="NZ_JACIEK010000010.1"/>
</dbReference>
<organism evidence="3 4">
    <name type="scientific">Aureimonas pseudogalii</name>
    <dbReference type="NCBI Taxonomy" id="1744844"/>
    <lineage>
        <taxon>Bacteria</taxon>
        <taxon>Pseudomonadati</taxon>
        <taxon>Pseudomonadota</taxon>
        <taxon>Alphaproteobacteria</taxon>
        <taxon>Hyphomicrobiales</taxon>
        <taxon>Aurantimonadaceae</taxon>
        <taxon>Aureimonas</taxon>
    </lineage>
</organism>
<sequence length="122" mass="12063">MTITRLFASALLAAASFGTMSAANAVVPGSDTYDRARDTAASQSVVEGASSGASGTAAQSRSYGYPIAGATRSTRDLVPGSSVGDEAADGDAIMSVVTGRPQGARAPAAGWTGRMVPGSDSF</sequence>
<evidence type="ECO:0008006" key="5">
    <source>
        <dbReference type="Google" id="ProtNLM"/>
    </source>
</evidence>
<keyword evidence="2" id="KW-0732">Signal</keyword>
<feature type="compositionally biased region" description="Low complexity" evidence="1">
    <location>
        <begin position="101"/>
        <end position="110"/>
    </location>
</feature>
<evidence type="ECO:0000256" key="1">
    <source>
        <dbReference type="SAM" id="MobiDB-lite"/>
    </source>
</evidence>
<feature type="signal peptide" evidence="2">
    <location>
        <begin position="1"/>
        <end position="25"/>
    </location>
</feature>
<feature type="compositionally biased region" description="Low complexity" evidence="1">
    <location>
        <begin position="40"/>
        <end position="60"/>
    </location>
</feature>
<dbReference type="EMBL" id="JACIEK010000010">
    <property type="protein sequence ID" value="MBB3999419.1"/>
    <property type="molecule type" value="Genomic_DNA"/>
</dbReference>
<comment type="caution">
    <text evidence="3">The sequence shown here is derived from an EMBL/GenBank/DDBJ whole genome shotgun (WGS) entry which is preliminary data.</text>
</comment>
<dbReference type="AlphaFoldDB" id="A0A7W6ML34"/>
<evidence type="ECO:0000313" key="3">
    <source>
        <dbReference type="EMBL" id="MBB3999419.1"/>
    </source>
</evidence>
<protein>
    <recommendedName>
        <fullName evidence="5">Hydroxyquinol 1,2-dioxygenase</fullName>
    </recommendedName>
</protein>
<dbReference type="Proteomes" id="UP000542776">
    <property type="component" value="Unassembled WGS sequence"/>
</dbReference>
<name>A0A7W6ML34_9HYPH</name>
<proteinExistence type="predicted"/>
<feature type="chain" id="PRO_5031539646" description="Hydroxyquinol 1,2-dioxygenase" evidence="2">
    <location>
        <begin position="26"/>
        <end position="122"/>
    </location>
</feature>
<accession>A0A7W6ML34</accession>
<evidence type="ECO:0000313" key="4">
    <source>
        <dbReference type="Proteomes" id="UP000542776"/>
    </source>
</evidence>
<keyword evidence="4" id="KW-1185">Reference proteome</keyword>
<evidence type="ECO:0000256" key="2">
    <source>
        <dbReference type="SAM" id="SignalP"/>
    </source>
</evidence>